<protein>
    <recommendedName>
        <fullName evidence="4">Excreted virulence factor EspC (Type VII ESX diderm)</fullName>
    </recommendedName>
</protein>
<name>A0A660CK64_9PSEU</name>
<comment type="caution">
    <text evidence="2">The sequence shown here is derived from an EMBL/GenBank/DDBJ whole genome shotgun (WGS) entry which is preliminary data.</text>
</comment>
<feature type="compositionally biased region" description="Low complexity" evidence="1">
    <location>
        <begin position="26"/>
        <end position="39"/>
    </location>
</feature>
<reference evidence="2 3" key="1">
    <citation type="submission" date="2019-07" db="EMBL/GenBank/DDBJ databases">
        <title>R&amp;d 2014.</title>
        <authorList>
            <person name="Klenk H.-P."/>
        </authorList>
    </citation>
    <scope>NUCLEOTIDE SEQUENCE [LARGE SCALE GENOMIC DNA]</scope>
    <source>
        <strain evidence="2 3">DSM 43194</strain>
    </source>
</reference>
<dbReference type="AlphaFoldDB" id="A0A660CK64"/>
<evidence type="ECO:0008006" key="4">
    <source>
        <dbReference type="Google" id="ProtNLM"/>
    </source>
</evidence>
<feature type="region of interest" description="Disordered" evidence="1">
    <location>
        <begin position="74"/>
        <end position="96"/>
    </location>
</feature>
<feature type="region of interest" description="Disordered" evidence="1">
    <location>
        <begin position="1"/>
        <end position="40"/>
    </location>
</feature>
<evidence type="ECO:0000313" key="2">
    <source>
        <dbReference type="EMBL" id="TWH21551.1"/>
    </source>
</evidence>
<dbReference type="EMBL" id="VLJV01000001">
    <property type="protein sequence ID" value="TWH21551.1"/>
    <property type="molecule type" value="Genomic_DNA"/>
</dbReference>
<evidence type="ECO:0000256" key="1">
    <source>
        <dbReference type="SAM" id="MobiDB-lite"/>
    </source>
</evidence>
<dbReference type="OrthoDB" id="3697900at2"/>
<dbReference type="RefSeq" id="WP_051757391.1">
    <property type="nucleotide sequence ID" value="NZ_JOIJ01000001.1"/>
</dbReference>
<keyword evidence="3" id="KW-1185">Reference proteome</keyword>
<organism evidence="2 3">
    <name type="scientific">Prauserella rugosa</name>
    <dbReference type="NCBI Taxonomy" id="43354"/>
    <lineage>
        <taxon>Bacteria</taxon>
        <taxon>Bacillati</taxon>
        <taxon>Actinomycetota</taxon>
        <taxon>Actinomycetes</taxon>
        <taxon>Pseudonocardiales</taxon>
        <taxon>Pseudonocardiaceae</taxon>
        <taxon>Prauserella</taxon>
    </lineage>
</organism>
<gene>
    <name evidence="2" type="ORF">JD82_03416</name>
</gene>
<sequence>MSGYGVDPGDLSGLTSKLRGGANSLEEAAGKPPGAPEAGDITGVVQGLVGALSTSLAGVVEGCGAAGDAVESGREAYEEAEQKSRRDVADAGGEGR</sequence>
<dbReference type="Proteomes" id="UP000317303">
    <property type="component" value="Unassembled WGS sequence"/>
</dbReference>
<evidence type="ECO:0000313" key="3">
    <source>
        <dbReference type="Proteomes" id="UP000317303"/>
    </source>
</evidence>
<accession>A0A660CK64</accession>
<proteinExistence type="predicted"/>